<keyword evidence="1" id="KW-0812">Transmembrane</keyword>
<organism evidence="2 3">
    <name type="scientific">candidate division MSBL1 archaeon SCGC-AAA259B11</name>
    <dbReference type="NCBI Taxonomy" id="1698260"/>
    <lineage>
        <taxon>Archaea</taxon>
        <taxon>Methanobacteriati</taxon>
        <taxon>Methanobacteriota</taxon>
        <taxon>candidate division MSBL1</taxon>
    </lineage>
</organism>
<keyword evidence="1" id="KW-0472">Membrane</keyword>
<dbReference type="AlphaFoldDB" id="A0A133U507"/>
<name>A0A133U507_9EURY</name>
<keyword evidence="3" id="KW-1185">Reference proteome</keyword>
<protein>
    <submittedName>
        <fullName evidence="2">Uncharacterized protein</fullName>
    </submittedName>
</protein>
<keyword evidence="1" id="KW-1133">Transmembrane helix</keyword>
<comment type="caution">
    <text evidence="2">The sequence shown here is derived from an EMBL/GenBank/DDBJ whole genome shotgun (WGS) entry which is preliminary data.</text>
</comment>
<evidence type="ECO:0000256" key="1">
    <source>
        <dbReference type="SAM" id="Phobius"/>
    </source>
</evidence>
<proteinExistence type="predicted"/>
<dbReference type="Proteomes" id="UP000070184">
    <property type="component" value="Unassembled WGS sequence"/>
</dbReference>
<evidence type="ECO:0000313" key="3">
    <source>
        <dbReference type="Proteomes" id="UP000070184"/>
    </source>
</evidence>
<gene>
    <name evidence="2" type="ORF">AKJ61_03295</name>
</gene>
<dbReference type="EMBL" id="LHXK01000046">
    <property type="protein sequence ID" value="KXA89254.1"/>
    <property type="molecule type" value="Genomic_DNA"/>
</dbReference>
<sequence>MIEPAFVQSNFLVASQSWLKFCAITPPPYINQVKKLESKEKALFMVIAVFGVGILFLSASSLTI</sequence>
<accession>A0A133U507</accession>
<evidence type="ECO:0000313" key="2">
    <source>
        <dbReference type="EMBL" id="KXA89254.1"/>
    </source>
</evidence>
<reference evidence="2 3" key="1">
    <citation type="journal article" date="2016" name="Sci. Rep.">
        <title>Metabolic traits of an uncultured archaeal lineage -MSBL1- from brine pools of the Red Sea.</title>
        <authorList>
            <person name="Mwirichia R."/>
            <person name="Alam I."/>
            <person name="Rashid M."/>
            <person name="Vinu M."/>
            <person name="Ba-Alawi W."/>
            <person name="Anthony Kamau A."/>
            <person name="Kamanda Ngugi D."/>
            <person name="Goker M."/>
            <person name="Klenk H.P."/>
            <person name="Bajic V."/>
            <person name="Stingl U."/>
        </authorList>
    </citation>
    <scope>NUCLEOTIDE SEQUENCE [LARGE SCALE GENOMIC DNA]</scope>
    <source>
        <strain evidence="2">SCGC-AAA259B11</strain>
    </source>
</reference>
<feature type="transmembrane region" description="Helical" evidence="1">
    <location>
        <begin position="42"/>
        <end position="62"/>
    </location>
</feature>